<reference evidence="7" key="1">
    <citation type="journal article" date="2011" name="PLoS ONE">
        <title>Ralstonia syzygii, the Blood Disease Bacterium and some Asian R. solanacearum strains form a single genomic species despite divergent lifestyles.</title>
        <authorList>
            <person name="Remenant B."/>
            <person name="de Cambiaire J.C."/>
            <person name="Cellier G."/>
            <person name="Jacobs J.M."/>
            <person name="Mangenot S."/>
            <person name="Barbe V."/>
            <person name="Lajus A."/>
            <person name="Vallenet D."/>
            <person name="Medigue C."/>
            <person name="Fegan M."/>
            <person name="Allen C."/>
            <person name="Prior P."/>
        </authorList>
    </citation>
    <scope>NUCLEOTIDE SEQUENCE</scope>
    <source>
        <strain evidence="7">R24</strain>
    </source>
</reference>
<dbReference type="SMART" id="SM00267">
    <property type="entry name" value="GGDEF"/>
    <property type="match status" value="1"/>
</dbReference>
<dbReference type="GO" id="GO:0052621">
    <property type="term" value="F:diguanylate cyclase activity"/>
    <property type="evidence" value="ECO:0007669"/>
    <property type="project" value="UniProtKB-EC"/>
</dbReference>
<dbReference type="CDD" id="cd01949">
    <property type="entry name" value="GGDEF"/>
    <property type="match status" value="1"/>
</dbReference>
<reference evidence="7" key="2">
    <citation type="submission" date="2011-04" db="EMBL/GenBank/DDBJ databases">
        <authorList>
            <person name="Genoscope - CEA"/>
        </authorList>
    </citation>
    <scope>NUCLEOTIDE SEQUENCE</scope>
    <source>
        <strain evidence="7">R24</strain>
    </source>
</reference>
<feature type="coiled-coil region" evidence="4">
    <location>
        <begin position="159"/>
        <end position="186"/>
    </location>
</feature>
<dbReference type="SMART" id="SM00448">
    <property type="entry name" value="REC"/>
    <property type="match status" value="1"/>
</dbReference>
<dbReference type="GO" id="GO:0005886">
    <property type="term" value="C:plasma membrane"/>
    <property type="evidence" value="ECO:0007669"/>
    <property type="project" value="TreeGrafter"/>
</dbReference>
<dbReference type="PROSITE" id="PS50110">
    <property type="entry name" value="RESPONSE_REGULATORY"/>
    <property type="match status" value="1"/>
</dbReference>
<dbReference type="Gene3D" id="3.30.70.270">
    <property type="match status" value="1"/>
</dbReference>
<dbReference type="EMBL" id="FR854092">
    <property type="protein sequence ID" value="CCA87284.1"/>
    <property type="molecule type" value="Genomic_DNA"/>
</dbReference>
<dbReference type="FunFam" id="3.30.70.270:FF:000001">
    <property type="entry name" value="Diguanylate cyclase domain protein"/>
    <property type="match status" value="1"/>
</dbReference>
<dbReference type="AlphaFoldDB" id="G3ACJ1"/>
<evidence type="ECO:0000256" key="2">
    <source>
        <dbReference type="ARBA" id="ARBA00034247"/>
    </source>
</evidence>
<evidence type="ECO:0000256" key="4">
    <source>
        <dbReference type="SAM" id="Coils"/>
    </source>
</evidence>
<dbReference type="GO" id="GO:0000160">
    <property type="term" value="P:phosphorelay signal transduction system"/>
    <property type="evidence" value="ECO:0007669"/>
    <property type="project" value="InterPro"/>
</dbReference>
<dbReference type="InterPro" id="IPR029787">
    <property type="entry name" value="Nucleotide_cyclase"/>
</dbReference>
<dbReference type="InterPro" id="IPR043128">
    <property type="entry name" value="Rev_trsase/Diguanyl_cyclase"/>
</dbReference>
<dbReference type="PANTHER" id="PTHR45138:SF9">
    <property type="entry name" value="DIGUANYLATE CYCLASE DGCM-RELATED"/>
    <property type="match status" value="1"/>
</dbReference>
<dbReference type="NCBIfam" id="TIGR00254">
    <property type="entry name" value="GGDEF"/>
    <property type="match status" value="1"/>
</dbReference>
<evidence type="ECO:0000313" key="7">
    <source>
        <dbReference type="EMBL" id="CCA87284.1"/>
    </source>
</evidence>
<dbReference type="SUPFAM" id="SSF52172">
    <property type="entry name" value="CheY-like"/>
    <property type="match status" value="1"/>
</dbReference>
<evidence type="ECO:0000256" key="1">
    <source>
        <dbReference type="ARBA" id="ARBA00012528"/>
    </source>
</evidence>
<feature type="domain" description="GGDEF" evidence="6">
    <location>
        <begin position="214"/>
        <end position="351"/>
    </location>
</feature>
<evidence type="ECO:0000259" key="5">
    <source>
        <dbReference type="PROSITE" id="PS50110"/>
    </source>
</evidence>
<dbReference type="InterPro" id="IPR050469">
    <property type="entry name" value="Diguanylate_Cyclase"/>
</dbReference>
<dbReference type="EC" id="2.7.7.65" evidence="1"/>
<feature type="modified residue" description="4-aspartylphosphate" evidence="3">
    <location>
        <position position="83"/>
    </location>
</feature>
<name>G3ACJ1_9RALS</name>
<protein>
    <recommendedName>
        <fullName evidence="1">diguanylate cyclase</fullName>
        <ecNumber evidence="1">2.7.7.65</ecNumber>
    </recommendedName>
</protein>
<dbReference type="InterPro" id="IPR000160">
    <property type="entry name" value="GGDEF_dom"/>
</dbReference>
<dbReference type="InterPro" id="IPR001789">
    <property type="entry name" value="Sig_transdc_resp-reg_receiver"/>
</dbReference>
<organism evidence="7">
    <name type="scientific">Ralstonia syzygii R24</name>
    <dbReference type="NCBI Taxonomy" id="907261"/>
    <lineage>
        <taxon>Bacteria</taxon>
        <taxon>Pseudomonadati</taxon>
        <taxon>Pseudomonadota</taxon>
        <taxon>Betaproteobacteria</taxon>
        <taxon>Burkholderiales</taxon>
        <taxon>Burkholderiaceae</taxon>
        <taxon>Ralstonia</taxon>
        <taxon>Ralstonia solanacearum species complex</taxon>
    </lineage>
</organism>
<keyword evidence="4" id="KW-0175">Coiled coil</keyword>
<evidence type="ECO:0000256" key="3">
    <source>
        <dbReference type="PROSITE-ProRule" id="PRU00169"/>
    </source>
</evidence>
<accession>G3ACJ1</accession>
<sequence length="360" mass="38258">MPSPAIVADGAEAALEAARAALRSPAAADVPAMVLLVDDQAIVAEAVRQALAAEDGVDFHYCARSEEAVATAVQTRPTVILQDLVMPGTDGLTLVREYRANPALRDVPIIVLSTKEEPVIKSAAFAAGANDYLVKLPDRIELLARIRYHSRSYVSLLQRDEAYRALRQSQQQLLEANLELRRLTNSDGLTGLSNRRYLDEYLSAEWRRSEREQMPLSFLMIDVDNFKLYNDTYGHVAGDEVLKRIAVTVDGCLGRPGGLAARFGGEEFAVVLPGIGLDVLAQLAETIRLAIEALRVPHAQSSTGAHLTVSVGGAVMVPAAGAAMTGLVEAADLALYRAKHAGKNRAVVGAGAGAGAGRGG</sequence>
<dbReference type="PROSITE" id="PS50887">
    <property type="entry name" value="GGDEF"/>
    <property type="match status" value="1"/>
</dbReference>
<keyword evidence="7" id="KW-0548">Nucleotidyltransferase</keyword>
<dbReference type="Pfam" id="PF00990">
    <property type="entry name" value="GGDEF"/>
    <property type="match status" value="1"/>
</dbReference>
<proteinExistence type="predicted"/>
<dbReference type="InterPro" id="IPR011006">
    <property type="entry name" value="CheY-like_superfamily"/>
</dbReference>
<dbReference type="GO" id="GO:0043709">
    <property type="term" value="P:cell adhesion involved in single-species biofilm formation"/>
    <property type="evidence" value="ECO:0007669"/>
    <property type="project" value="TreeGrafter"/>
</dbReference>
<dbReference type="SUPFAM" id="SSF55073">
    <property type="entry name" value="Nucleotide cyclase"/>
    <property type="match status" value="1"/>
</dbReference>
<dbReference type="PANTHER" id="PTHR45138">
    <property type="entry name" value="REGULATORY COMPONENTS OF SENSORY TRANSDUCTION SYSTEM"/>
    <property type="match status" value="1"/>
</dbReference>
<dbReference type="Pfam" id="PF00072">
    <property type="entry name" value="Response_reg"/>
    <property type="match status" value="1"/>
</dbReference>
<gene>
    <name evidence="7" type="ORF">RALSY_mp30611</name>
</gene>
<keyword evidence="7" id="KW-0808">Transferase</keyword>
<keyword evidence="3" id="KW-0597">Phosphoprotein</keyword>
<comment type="catalytic activity">
    <reaction evidence="2">
        <text>2 GTP = 3',3'-c-di-GMP + 2 diphosphate</text>
        <dbReference type="Rhea" id="RHEA:24898"/>
        <dbReference type="ChEBI" id="CHEBI:33019"/>
        <dbReference type="ChEBI" id="CHEBI:37565"/>
        <dbReference type="ChEBI" id="CHEBI:58805"/>
        <dbReference type="EC" id="2.7.7.65"/>
    </reaction>
</comment>
<dbReference type="Gene3D" id="3.40.50.2300">
    <property type="match status" value="1"/>
</dbReference>
<dbReference type="RefSeq" id="WP_390623076.1">
    <property type="nucleotide sequence ID" value="NZ_CP115945.1"/>
</dbReference>
<evidence type="ECO:0000259" key="6">
    <source>
        <dbReference type="PROSITE" id="PS50887"/>
    </source>
</evidence>
<feature type="domain" description="Response regulatory" evidence="5">
    <location>
        <begin position="33"/>
        <end position="150"/>
    </location>
</feature>
<dbReference type="GO" id="GO:1902201">
    <property type="term" value="P:negative regulation of bacterial-type flagellum-dependent cell motility"/>
    <property type="evidence" value="ECO:0007669"/>
    <property type="project" value="TreeGrafter"/>
</dbReference>